<reference evidence="12 13" key="1">
    <citation type="submission" date="2018-06" db="EMBL/GenBank/DDBJ databases">
        <title>Comparative genomics reveals the genomic features of Rhizophagus irregularis, R. cerebriforme, R. diaphanum and Gigaspora rosea, and their symbiotic lifestyle signature.</title>
        <authorList>
            <person name="Morin E."/>
            <person name="San Clemente H."/>
            <person name="Chen E.C.H."/>
            <person name="De La Providencia I."/>
            <person name="Hainaut M."/>
            <person name="Kuo A."/>
            <person name="Kohler A."/>
            <person name="Murat C."/>
            <person name="Tang N."/>
            <person name="Roy S."/>
            <person name="Loubradou J."/>
            <person name="Henrissat B."/>
            <person name="Grigoriev I.V."/>
            <person name="Corradi N."/>
            <person name="Roux C."/>
            <person name="Martin F.M."/>
        </authorList>
    </citation>
    <scope>NUCLEOTIDE SEQUENCE [LARGE SCALE GENOMIC DNA]</scope>
    <source>
        <strain evidence="12 13">DAOM 227022</strain>
    </source>
</reference>
<feature type="coiled-coil region" evidence="10">
    <location>
        <begin position="19"/>
        <end position="87"/>
    </location>
</feature>
<gene>
    <name evidence="12" type="ORF">C1645_831827</name>
</gene>
<comment type="subcellular location">
    <subcellularLocation>
        <location evidence="2 9">Cytoplasm</location>
        <location evidence="2 9">Cytoskeleton</location>
    </subcellularLocation>
</comment>
<evidence type="ECO:0000256" key="3">
    <source>
        <dbReference type="ARBA" id="ARBA00006806"/>
    </source>
</evidence>
<dbReference type="GO" id="GO:0007021">
    <property type="term" value="P:tubulin complex assembly"/>
    <property type="evidence" value="ECO:0007669"/>
    <property type="project" value="UniProtKB-UniRule"/>
</dbReference>
<dbReference type="AlphaFoldDB" id="A0A397SFF6"/>
<keyword evidence="5 9" id="KW-0963">Cytoplasm</keyword>
<dbReference type="Proteomes" id="UP000265703">
    <property type="component" value="Unassembled WGS sequence"/>
</dbReference>
<dbReference type="OrthoDB" id="296187at2759"/>
<keyword evidence="8 9" id="KW-0206">Cytoskeleton</keyword>
<keyword evidence="7 9" id="KW-0143">Chaperone</keyword>
<evidence type="ECO:0000256" key="2">
    <source>
        <dbReference type="ARBA" id="ARBA00004245"/>
    </source>
</evidence>
<evidence type="ECO:0000256" key="5">
    <source>
        <dbReference type="ARBA" id="ARBA00022490"/>
    </source>
</evidence>
<comment type="caution">
    <text evidence="12">The sequence shown here is derived from an EMBL/GenBank/DDBJ whole genome shotgun (WGS) entry which is preliminary data.</text>
</comment>
<dbReference type="Pfam" id="PF02970">
    <property type="entry name" value="TBCA"/>
    <property type="match status" value="1"/>
</dbReference>
<dbReference type="PANTHER" id="PTHR21500">
    <property type="entry name" value="TUBULIN-SPECIFIC CHAPERONE A"/>
    <property type="match status" value="1"/>
</dbReference>
<evidence type="ECO:0000256" key="6">
    <source>
        <dbReference type="ARBA" id="ARBA00022701"/>
    </source>
</evidence>
<dbReference type="GO" id="GO:0005874">
    <property type="term" value="C:microtubule"/>
    <property type="evidence" value="ECO:0007669"/>
    <property type="project" value="UniProtKB-KW"/>
</dbReference>
<sequence length="114" mass="13295">MSVATRPTLRDLKIKSGVVKRLFNDERSYQKEVENQQKRIDKLISEGADEHDIAKQKEVLQESLNMIPDCQNRLKEAHKELQKCLENKDESWEGTEELKQAEEISEQVSKRNAN</sequence>
<dbReference type="STRING" id="658196.A0A397SFF6"/>
<accession>A0A397SFF6</accession>
<keyword evidence="10" id="KW-0175">Coiled coil</keyword>
<keyword evidence="13" id="KW-1185">Reference proteome</keyword>
<dbReference type="EMBL" id="QKYT01000471">
    <property type="protein sequence ID" value="RIA84738.1"/>
    <property type="molecule type" value="Genomic_DNA"/>
</dbReference>
<evidence type="ECO:0000256" key="11">
    <source>
        <dbReference type="SAM" id="MobiDB-lite"/>
    </source>
</evidence>
<protein>
    <recommendedName>
        <fullName evidence="4 9">Tubulin-specific chaperone A</fullName>
    </recommendedName>
</protein>
<feature type="compositionally biased region" description="Basic and acidic residues" evidence="11">
    <location>
        <begin position="90"/>
        <end position="102"/>
    </location>
</feature>
<keyword evidence="6 9" id="KW-0493">Microtubule</keyword>
<dbReference type="InterPro" id="IPR036126">
    <property type="entry name" value="TBCA_sf"/>
</dbReference>
<organism evidence="12 13">
    <name type="scientific">Glomus cerebriforme</name>
    <dbReference type="NCBI Taxonomy" id="658196"/>
    <lineage>
        <taxon>Eukaryota</taxon>
        <taxon>Fungi</taxon>
        <taxon>Fungi incertae sedis</taxon>
        <taxon>Mucoromycota</taxon>
        <taxon>Glomeromycotina</taxon>
        <taxon>Glomeromycetes</taxon>
        <taxon>Glomerales</taxon>
        <taxon>Glomeraceae</taxon>
        <taxon>Glomus</taxon>
    </lineage>
</organism>
<evidence type="ECO:0000256" key="10">
    <source>
        <dbReference type="SAM" id="Coils"/>
    </source>
</evidence>
<dbReference type="FunFam" id="1.20.58.90:FF:000010">
    <property type="entry name" value="Tubulin-specific chaperone A"/>
    <property type="match status" value="1"/>
</dbReference>
<evidence type="ECO:0000256" key="4">
    <source>
        <dbReference type="ARBA" id="ARBA00015002"/>
    </source>
</evidence>
<evidence type="ECO:0000313" key="13">
    <source>
        <dbReference type="Proteomes" id="UP000265703"/>
    </source>
</evidence>
<evidence type="ECO:0000256" key="9">
    <source>
        <dbReference type="RuleBase" id="RU364030"/>
    </source>
</evidence>
<dbReference type="PANTHER" id="PTHR21500:SF0">
    <property type="entry name" value="TUBULIN-SPECIFIC CHAPERONE A"/>
    <property type="match status" value="1"/>
</dbReference>
<evidence type="ECO:0000313" key="12">
    <source>
        <dbReference type="EMBL" id="RIA84738.1"/>
    </source>
</evidence>
<proteinExistence type="inferred from homology"/>
<dbReference type="GO" id="GO:0007023">
    <property type="term" value="P:post-chaperonin tubulin folding pathway"/>
    <property type="evidence" value="ECO:0007669"/>
    <property type="project" value="UniProtKB-UniRule"/>
</dbReference>
<feature type="region of interest" description="Disordered" evidence="11">
    <location>
        <begin position="90"/>
        <end position="114"/>
    </location>
</feature>
<evidence type="ECO:0000256" key="1">
    <source>
        <dbReference type="ARBA" id="ARBA00003046"/>
    </source>
</evidence>
<comment type="subunit">
    <text evidence="9">Supercomplex made of cofactors A to E. Cofactors A and D function by capturing and stabilizing tubulin in a quasi-native conformation. Cofactor E binds to the cofactor D-tubulin complex; interaction with cofactor C then causes the release of tubulin polypeptides that are committed to the native state.</text>
</comment>
<name>A0A397SFF6_9GLOM</name>
<dbReference type="Gene3D" id="1.20.58.90">
    <property type="match status" value="1"/>
</dbReference>
<dbReference type="InterPro" id="IPR004226">
    <property type="entry name" value="TBCA"/>
</dbReference>
<comment type="similarity">
    <text evidence="3 9">Belongs to the TBCA family.</text>
</comment>
<evidence type="ECO:0000256" key="8">
    <source>
        <dbReference type="ARBA" id="ARBA00023212"/>
    </source>
</evidence>
<evidence type="ECO:0000256" key="7">
    <source>
        <dbReference type="ARBA" id="ARBA00023186"/>
    </source>
</evidence>
<comment type="function">
    <text evidence="1">Tubulin-folding protein; involved in the early step of the tubulin folding pathway.</text>
</comment>
<dbReference type="GO" id="GO:0048487">
    <property type="term" value="F:beta-tubulin binding"/>
    <property type="evidence" value="ECO:0007669"/>
    <property type="project" value="InterPro"/>
</dbReference>
<dbReference type="SUPFAM" id="SSF46988">
    <property type="entry name" value="Tubulin chaperone cofactor A"/>
    <property type="match status" value="1"/>
</dbReference>
<dbReference type="GO" id="GO:0005829">
    <property type="term" value="C:cytosol"/>
    <property type="evidence" value="ECO:0007669"/>
    <property type="project" value="TreeGrafter"/>
</dbReference>